<dbReference type="KEGG" id="afo:Afer_2012"/>
<dbReference type="EMBL" id="CP001631">
    <property type="protein sequence ID" value="ACU54914.1"/>
    <property type="molecule type" value="Genomic_DNA"/>
</dbReference>
<dbReference type="Proteomes" id="UP000000771">
    <property type="component" value="Chromosome"/>
</dbReference>
<protein>
    <submittedName>
        <fullName evidence="1">Deoxyribodipyrimidine photolyase-related protein</fullName>
    </submittedName>
</protein>
<gene>
    <name evidence="1" type="ordered locus">Afer_2012</name>
</gene>
<dbReference type="RefSeq" id="WP_015799390.1">
    <property type="nucleotide sequence ID" value="NC_013124.1"/>
</dbReference>
<dbReference type="HOGENOM" id="CLU_031632_1_0_11"/>
<keyword evidence="1" id="KW-0456">Lyase</keyword>
<dbReference type="InterPro" id="IPR014729">
    <property type="entry name" value="Rossmann-like_a/b/a_fold"/>
</dbReference>
<dbReference type="InterPro" id="IPR007357">
    <property type="entry name" value="PhrB-like"/>
</dbReference>
<dbReference type="SUPFAM" id="SSF48173">
    <property type="entry name" value="Cryptochrome/photolyase FAD-binding domain"/>
    <property type="match status" value="1"/>
</dbReference>
<dbReference type="Gene3D" id="3.40.50.620">
    <property type="entry name" value="HUPs"/>
    <property type="match status" value="1"/>
</dbReference>
<evidence type="ECO:0000313" key="1">
    <source>
        <dbReference type="EMBL" id="ACU54914.1"/>
    </source>
</evidence>
<evidence type="ECO:0000313" key="2">
    <source>
        <dbReference type="Proteomes" id="UP000000771"/>
    </source>
</evidence>
<dbReference type="GO" id="GO:0016829">
    <property type="term" value="F:lyase activity"/>
    <property type="evidence" value="ECO:0007669"/>
    <property type="project" value="UniProtKB-KW"/>
</dbReference>
<dbReference type="InterPro" id="IPR052551">
    <property type="entry name" value="UV-DNA_repair_photolyase"/>
</dbReference>
<dbReference type="STRING" id="525909.Afer_2012"/>
<dbReference type="Pfam" id="PF04244">
    <property type="entry name" value="DPRP"/>
    <property type="match status" value="1"/>
</dbReference>
<name>C7M2C5_ACIFD</name>
<dbReference type="InterPro" id="IPR036134">
    <property type="entry name" value="Crypto/Photolyase_FAD-like_sf"/>
</dbReference>
<dbReference type="Gene3D" id="1.10.10.1710">
    <property type="entry name" value="Deoxyribodipyrimidine photolyase-related"/>
    <property type="match status" value="1"/>
</dbReference>
<organism evidence="1 2">
    <name type="scientific">Acidimicrobium ferrooxidans (strain DSM 10331 / JCM 15462 / NBRC 103882 / ICP)</name>
    <dbReference type="NCBI Taxonomy" id="525909"/>
    <lineage>
        <taxon>Bacteria</taxon>
        <taxon>Bacillati</taxon>
        <taxon>Actinomycetota</taxon>
        <taxon>Acidimicrobiia</taxon>
        <taxon>Acidimicrobiales</taxon>
        <taxon>Acidimicrobiaceae</taxon>
        <taxon>Acidimicrobium</taxon>
    </lineage>
</organism>
<dbReference type="PANTHER" id="PTHR38657">
    <property type="entry name" value="SLR1343 PROTEIN"/>
    <property type="match status" value="1"/>
</dbReference>
<proteinExistence type="predicted"/>
<keyword evidence="2" id="KW-1185">Reference proteome</keyword>
<dbReference type="AlphaFoldDB" id="C7M2C5"/>
<accession>C7M2C5</accession>
<dbReference type="OrthoDB" id="5288100at2"/>
<sequence>MGTRPTTVWILGDQLNRSISSLEGADPSSTVVLFVVSRAKLAARPWHRQRLHAILAGMARFAAELRAEGFRVDEREADTFTEGLAAHRASYRPETVRMMAPESFAGEALARRLGVELVASNLFLTTREEFGEWIAQTLERGRRPRMEEFYRWQRRRLGILMDEDGPAGGRWNFDSENRLPPPRAPVAWPTVIVDQLDQLDVRIVASLPDQAVGDPPQGWWPTNRVGALRRLRAFIDEGLSRFGPYEDAMLADEPRLAHSMLSVALNLGLLHPHEVVEAVERAFRDGRVGLSSAEGFLRQVIGWREYVRGFYWWQGPTYRSQNALGAERPLPPALATGRTRMRCVRTTLEGVERHGWVHHIQRLMVLANLGTLTGVQPAAMLDWMWERFVDGAEWVMVPNVIGMGLWADGGVMATKPYVAGGAYLRRMSDYCRSCEYDPRQRTGDRACPFTTLYWWFLDRHRERFAHHPRMAPLLHNLDRLGDLTAIRERARQILELLDAGLA</sequence>
<dbReference type="eggNOG" id="COG3046">
    <property type="taxonomic scope" value="Bacteria"/>
</dbReference>
<reference evidence="1 2" key="1">
    <citation type="journal article" date="2009" name="Stand. Genomic Sci.">
        <title>Complete genome sequence of Acidimicrobium ferrooxidans type strain (ICP).</title>
        <authorList>
            <person name="Clum A."/>
            <person name="Nolan M."/>
            <person name="Lang E."/>
            <person name="Glavina Del Rio T."/>
            <person name="Tice H."/>
            <person name="Copeland A."/>
            <person name="Cheng J.F."/>
            <person name="Lucas S."/>
            <person name="Chen F."/>
            <person name="Bruce D."/>
            <person name="Goodwin L."/>
            <person name="Pitluck S."/>
            <person name="Ivanova N."/>
            <person name="Mavrommatis K."/>
            <person name="Mikhailova N."/>
            <person name="Pati A."/>
            <person name="Chen A."/>
            <person name="Palaniappan K."/>
            <person name="Goker M."/>
            <person name="Spring S."/>
            <person name="Land M."/>
            <person name="Hauser L."/>
            <person name="Chang Y.J."/>
            <person name="Jeffries C.C."/>
            <person name="Chain P."/>
            <person name="Bristow J."/>
            <person name="Eisen J.A."/>
            <person name="Markowitz V."/>
            <person name="Hugenholtz P."/>
            <person name="Kyrpides N.C."/>
            <person name="Klenk H.P."/>
            <person name="Lapidus A."/>
        </authorList>
    </citation>
    <scope>NUCLEOTIDE SEQUENCE [LARGE SCALE GENOMIC DNA]</scope>
    <source>
        <strain evidence="2">DSM 10331 / JCM 15462 / NBRC 103882 / ICP</strain>
    </source>
</reference>
<dbReference type="Gene3D" id="1.25.40.80">
    <property type="match status" value="1"/>
</dbReference>
<dbReference type="PANTHER" id="PTHR38657:SF1">
    <property type="entry name" value="SLR1343 PROTEIN"/>
    <property type="match status" value="1"/>
</dbReference>
<dbReference type="Gene3D" id="1.10.579.10">
    <property type="entry name" value="DNA Cyclobutane Dipyrimidine Photolyase, subunit A, domain 3"/>
    <property type="match status" value="1"/>
</dbReference>